<organism evidence="3 4">
    <name type="scientific">Stylophora pistillata</name>
    <name type="common">Smooth cauliflower coral</name>
    <dbReference type="NCBI Taxonomy" id="50429"/>
    <lineage>
        <taxon>Eukaryota</taxon>
        <taxon>Metazoa</taxon>
        <taxon>Cnidaria</taxon>
        <taxon>Anthozoa</taxon>
        <taxon>Hexacorallia</taxon>
        <taxon>Scleractinia</taxon>
        <taxon>Astrocoeniina</taxon>
        <taxon>Pocilloporidae</taxon>
        <taxon>Stylophora</taxon>
    </lineage>
</organism>
<dbReference type="InterPro" id="IPR013087">
    <property type="entry name" value="Znf_C2H2_type"/>
</dbReference>
<evidence type="ECO:0000313" key="4">
    <source>
        <dbReference type="Proteomes" id="UP000225706"/>
    </source>
</evidence>
<reference evidence="4" key="1">
    <citation type="journal article" date="2017" name="bioRxiv">
        <title>Comparative analysis of the genomes of Stylophora pistillata and Acropora digitifera provides evidence for extensive differences between species of corals.</title>
        <authorList>
            <person name="Voolstra C.R."/>
            <person name="Li Y."/>
            <person name="Liew Y.J."/>
            <person name="Baumgarten S."/>
            <person name="Zoccola D."/>
            <person name="Flot J.-F."/>
            <person name="Tambutte S."/>
            <person name="Allemand D."/>
            <person name="Aranda M."/>
        </authorList>
    </citation>
    <scope>NUCLEOTIDE SEQUENCE [LARGE SCALE GENOMIC DNA]</scope>
</reference>
<dbReference type="Pfam" id="PF20231">
    <property type="entry name" value="DUF6589"/>
    <property type="match status" value="1"/>
</dbReference>
<feature type="region of interest" description="Disordered" evidence="1">
    <location>
        <begin position="31"/>
        <end position="86"/>
    </location>
</feature>
<sequence>MSQIICLPCARKANSFCQFYELLNKAASQCPDSSKRKFSTPTGKSPRRKSLRLRSPAHAKPTSSRKALFDSPTKGQPSTSTMDTNLNIEDLDPTSIGFAIKLCIAYKSGNVVVNGKFENEDAMLIKALSLKKWMAATNILLRHRFLRAELLDAIEKEMTKEVREYSKTDNCLKSSDPEHLTVFSNSTLCQELSEYSPILHMIFSAACGLSDGEKNTRESNALALAASTLLRCSNPTMSALAYRESLILYNSGVSYENFTRLNNLGICMSSASTIALHKKINENFDYKVQLWKRQIEENRSIVALLEEVNKKQMASFGEDDMVLELPLNVNEDNLVSYHYYTPSIYKAMVHVLETVVGKKVDLSVTEDDITLAIEKMKAERLPFYKIVADNIDHNIQACVQTKSCHNRSVHWTHQFALKEQAIELGLESELPQKSVDDLNLIELLPNQCVQDHFVQQWAVLVSRVITKYIPAFNQYKTSVIYHIPHKYSKEMSMKSELCSLSMEFHNPNVAGDMAQILKNYQDKYVPTSVVDKKDVLTKVPIHGDQLFEERSRNVKWTYQVADSKYDKFSNLLPEHADWHAKVTLYKILCDLFVDDNSVAEIGTSKASMVRTGKTNAAKGVHNHYNEYKEFHSRELEAHICASFMTFCEMSSIDDKPTLNFPEPHCSRQTKMEWLLQVCKDYVMKFVLAAGVNVLVNKTTELERSTNEGFACRFQGCMATFTYHSRRVRHELEKHNLHLLPPFEGDERDEFGYYICRSNCGLCFKTKSTRNSRISVNKRMNE</sequence>
<dbReference type="Proteomes" id="UP000225706">
    <property type="component" value="Unassembled WGS sequence"/>
</dbReference>
<dbReference type="EMBL" id="LSMT01000103">
    <property type="protein sequence ID" value="PFX27428.1"/>
    <property type="molecule type" value="Genomic_DNA"/>
</dbReference>
<evidence type="ECO:0000313" key="3">
    <source>
        <dbReference type="EMBL" id="PFX27428.1"/>
    </source>
</evidence>
<feature type="compositionally biased region" description="Basic residues" evidence="1">
    <location>
        <begin position="45"/>
        <end position="57"/>
    </location>
</feature>
<keyword evidence="4" id="KW-1185">Reference proteome</keyword>
<name>A0A2B4SFP9_STYPI</name>
<dbReference type="InterPro" id="IPR046496">
    <property type="entry name" value="DUF6589"/>
</dbReference>
<accession>A0A2B4SFP9</accession>
<dbReference type="PROSITE" id="PS00028">
    <property type="entry name" value="ZINC_FINGER_C2H2_1"/>
    <property type="match status" value="1"/>
</dbReference>
<feature type="domain" description="C2H2-type" evidence="2">
    <location>
        <begin position="711"/>
        <end position="734"/>
    </location>
</feature>
<dbReference type="AlphaFoldDB" id="A0A2B4SFP9"/>
<proteinExistence type="predicted"/>
<evidence type="ECO:0000259" key="2">
    <source>
        <dbReference type="PROSITE" id="PS00028"/>
    </source>
</evidence>
<dbReference type="OrthoDB" id="5963255at2759"/>
<protein>
    <recommendedName>
        <fullName evidence="2">C2H2-type domain-containing protein</fullName>
    </recommendedName>
</protein>
<feature type="compositionally biased region" description="Polar residues" evidence="1">
    <location>
        <begin position="73"/>
        <end position="86"/>
    </location>
</feature>
<gene>
    <name evidence="3" type="ORF">AWC38_SpisGene7864</name>
</gene>
<comment type="caution">
    <text evidence="3">The sequence shown here is derived from an EMBL/GenBank/DDBJ whole genome shotgun (WGS) entry which is preliminary data.</text>
</comment>
<evidence type="ECO:0000256" key="1">
    <source>
        <dbReference type="SAM" id="MobiDB-lite"/>
    </source>
</evidence>